<evidence type="ECO:0000313" key="3">
    <source>
        <dbReference type="Proteomes" id="UP000190648"/>
    </source>
</evidence>
<dbReference type="Pfam" id="PF00059">
    <property type="entry name" value="Lectin_C"/>
    <property type="match status" value="1"/>
</dbReference>
<dbReference type="STRING" id="372326.A0A1V4KBA5"/>
<sequence>MKLCLASQTDNPGHGALQLVESGTFLIYNKVNKLCLQASIAQSVRTATCHQDNESQKFRWITDHECETEAMPGGAFEVGSDCDHPVSVYEQAYLTDLVGLRPGKYFWLGLSDMKDQGTFRSYRKILDRRCFKWHSLSENSESALTWHQARKSYQQQNSELLSITEIHEQEYMGGLEKYGFHHYLLDSASSAFTEAIRCEQSTAFLATVESRNKQAFLVSLTRLGSEKYFWIGLFNTEE</sequence>
<proteinExistence type="predicted"/>
<dbReference type="SUPFAM" id="SSF50370">
    <property type="entry name" value="Ricin B-like lectins"/>
    <property type="match status" value="1"/>
</dbReference>
<keyword evidence="3" id="KW-1185">Reference proteome</keyword>
<dbReference type="InterPro" id="IPR035992">
    <property type="entry name" value="Ricin_B-like_lectins"/>
</dbReference>
<dbReference type="InterPro" id="IPR016187">
    <property type="entry name" value="CTDL_fold"/>
</dbReference>
<dbReference type="Gene3D" id="3.10.100.10">
    <property type="entry name" value="Mannose-Binding Protein A, subunit A"/>
    <property type="match status" value="1"/>
</dbReference>
<dbReference type="OrthoDB" id="5858677at2759"/>
<dbReference type="InterPro" id="IPR001304">
    <property type="entry name" value="C-type_lectin-like"/>
</dbReference>
<evidence type="ECO:0000259" key="1">
    <source>
        <dbReference type="Pfam" id="PF00059"/>
    </source>
</evidence>
<feature type="domain" description="C-type lectin" evidence="1">
    <location>
        <begin position="198"/>
        <end position="236"/>
    </location>
</feature>
<name>A0A1V4KBA5_PATFA</name>
<dbReference type="Gene3D" id="2.80.10.50">
    <property type="match status" value="1"/>
</dbReference>
<protein>
    <recommendedName>
        <fullName evidence="1">C-type lectin domain-containing protein</fullName>
    </recommendedName>
</protein>
<organism evidence="2 3">
    <name type="scientific">Patagioenas fasciata monilis</name>
    <dbReference type="NCBI Taxonomy" id="372326"/>
    <lineage>
        <taxon>Eukaryota</taxon>
        <taxon>Metazoa</taxon>
        <taxon>Chordata</taxon>
        <taxon>Craniata</taxon>
        <taxon>Vertebrata</taxon>
        <taxon>Euteleostomi</taxon>
        <taxon>Archelosauria</taxon>
        <taxon>Archosauria</taxon>
        <taxon>Dinosauria</taxon>
        <taxon>Saurischia</taxon>
        <taxon>Theropoda</taxon>
        <taxon>Coelurosauria</taxon>
        <taxon>Aves</taxon>
        <taxon>Neognathae</taxon>
        <taxon>Neoaves</taxon>
        <taxon>Columbimorphae</taxon>
        <taxon>Columbiformes</taxon>
        <taxon>Columbidae</taxon>
        <taxon>Patagioenas</taxon>
    </lineage>
</organism>
<reference evidence="2 3" key="1">
    <citation type="submission" date="2016-02" db="EMBL/GenBank/DDBJ databases">
        <title>Band-tailed pigeon sequencing and assembly.</title>
        <authorList>
            <person name="Soares A.E."/>
            <person name="Novak B.J."/>
            <person name="Rice E.S."/>
            <person name="O'Connell B."/>
            <person name="Chang D."/>
            <person name="Weber S."/>
            <person name="Shapiro B."/>
        </authorList>
    </citation>
    <scope>NUCLEOTIDE SEQUENCE [LARGE SCALE GENOMIC DNA]</scope>
    <source>
        <strain evidence="2">BTP2013</strain>
        <tissue evidence="2">Blood</tissue>
    </source>
</reference>
<comment type="caution">
    <text evidence="2">The sequence shown here is derived from an EMBL/GenBank/DDBJ whole genome shotgun (WGS) entry which is preliminary data.</text>
</comment>
<accession>A0A1V4KBA5</accession>
<gene>
    <name evidence="2" type="ORF">AV530_014317</name>
</gene>
<dbReference type="EMBL" id="LSYS01003958">
    <property type="protein sequence ID" value="OPJ81762.1"/>
    <property type="molecule type" value="Genomic_DNA"/>
</dbReference>
<dbReference type="Proteomes" id="UP000190648">
    <property type="component" value="Unassembled WGS sequence"/>
</dbReference>
<dbReference type="AlphaFoldDB" id="A0A1V4KBA5"/>
<evidence type="ECO:0000313" key="2">
    <source>
        <dbReference type="EMBL" id="OPJ81762.1"/>
    </source>
</evidence>
<dbReference type="CDD" id="cd00037">
    <property type="entry name" value="CLECT"/>
    <property type="match status" value="2"/>
</dbReference>
<dbReference type="InterPro" id="IPR016186">
    <property type="entry name" value="C-type_lectin-like/link_sf"/>
</dbReference>
<dbReference type="SUPFAM" id="SSF56436">
    <property type="entry name" value="C-type lectin-like"/>
    <property type="match status" value="1"/>
</dbReference>